<dbReference type="Proteomes" id="UP000270697">
    <property type="component" value="Unassembled WGS sequence"/>
</dbReference>
<dbReference type="InterPro" id="IPR020613">
    <property type="entry name" value="Thiolase_CS"/>
</dbReference>
<evidence type="ECO:0000259" key="6">
    <source>
        <dbReference type="Pfam" id="PF00108"/>
    </source>
</evidence>
<feature type="domain" description="Thiolase C-terminal" evidence="7">
    <location>
        <begin position="255"/>
        <end position="375"/>
    </location>
</feature>
<gene>
    <name evidence="8" type="ORF">ATL45_6080</name>
    <name evidence="9" type="ORF">SAMN05421805_101910</name>
</gene>
<keyword evidence="2 5" id="KW-0808">Transferase</keyword>
<dbReference type="Gene3D" id="3.40.47.10">
    <property type="match status" value="2"/>
</dbReference>
<dbReference type="InterPro" id="IPR020616">
    <property type="entry name" value="Thiolase_N"/>
</dbReference>
<evidence type="ECO:0000313" key="11">
    <source>
        <dbReference type="Proteomes" id="UP000270697"/>
    </source>
</evidence>
<dbReference type="SUPFAM" id="SSF53901">
    <property type="entry name" value="Thiolase-like"/>
    <property type="match status" value="2"/>
</dbReference>
<accession>A0A1I4SA74</accession>
<keyword evidence="11" id="KW-1185">Reference proteome</keyword>
<evidence type="ECO:0000256" key="2">
    <source>
        <dbReference type="ARBA" id="ARBA00022679"/>
    </source>
</evidence>
<protein>
    <submittedName>
        <fullName evidence="9">Acetyl-CoA acyltransferase</fullName>
    </submittedName>
</protein>
<dbReference type="RefSeq" id="WP_093146341.1">
    <property type="nucleotide sequence ID" value="NZ_FOUP01000001.1"/>
</dbReference>
<keyword evidence="3 5" id="KW-0012">Acyltransferase</keyword>
<feature type="active site" description="Proton acceptor" evidence="4">
    <location>
        <position position="333"/>
    </location>
</feature>
<evidence type="ECO:0000256" key="4">
    <source>
        <dbReference type="PIRSR" id="PIRSR000429-1"/>
    </source>
</evidence>
<feature type="active site" description="Proton acceptor" evidence="4">
    <location>
        <position position="363"/>
    </location>
</feature>
<evidence type="ECO:0000259" key="7">
    <source>
        <dbReference type="Pfam" id="PF02803"/>
    </source>
</evidence>
<dbReference type="InterPro" id="IPR020617">
    <property type="entry name" value="Thiolase_C"/>
</dbReference>
<reference evidence="8 11" key="2">
    <citation type="submission" date="2018-10" db="EMBL/GenBank/DDBJ databases">
        <title>Sequencing the genomes of 1000 actinobacteria strains.</title>
        <authorList>
            <person name="Klenk H.-P."/>
        </authorList>
    </citation>
    <scope>NUCLEOTIDE SEQUENCE [LARGE SCALE GENOMIC DNA]</scope>
    <source>
        <strain evidence="8 11">DSM 45119</strain>
    </source>
</reference>
<dbReference type="PROSITE" id="PS00737">
    <property type="entry name" value="THIOLASE_2"/>
    <property type="match status" value="1"/>
</dbReference>
<evidence type="ECO:0000313" key="9">
    <source>
        <dbReference type="EMBL" id="SFM61398.1"/>
    </source>
</evidence>
<comment type="similarity">
    <text evidence="1 5">Belongs to the thiolase-like superfamily. Thiolase family.</text>
</comment>
<dbReference type="STRING" id="455193.SAMN05421805_101910"/>
<evidence type="ECO:0000313" key="10">
    <source>
        <dbReference type="Proteomes" id="UP000199398"/>
    </source>
</evidence>
<evidence type="ECO:0000313" key="8">
    <source>
        <dbReference type="EMBL" id="RKT87660.1"/>
    </source>
</evidence>
<dbReference type="CDD" id="cd00751">
    <property type="entry name" value="thiolase"/>
    <property type="match status" value="1"/>
</dbReference>
<dbReference type="PANTHER" id="PTHR43365:SF1">
    <property type="entry name" value="ACETYL-COA C-ACYLTRANSFERASE"/>
    <property type="match status" value="1"/>
</dbReference>
<reference evidence="9 10" key="1">
    <citation type="submission" date="2016-10" db="EMBL/GenBank/DDBJ databases">
        <authorList>
            <person name="de Groot N.N."/>
        </authorList>
    </citation>
    <scope>NUCLEOTIDE SEQUENCE [LARGE SCALE GENOMIC DNA]</scope>
    <source>
        <strain evidence="9 10">CPCC 201259</strain>
    </source>
</reference>
<dbReference type="InterPro" id="IPR002155">
    <property type="entry name" value="Thiolase"/>
</dbReference>
<evidence type="ECO:0000256" key="1">
    <source>
        <dbReference type="ARBA" id="ARBA00010982"/>
    </source>
</evidence>
<name>A0A1I4SA74_9PSEU</name>
<dbReference type="EMBL" id="RBXX01000002">
    <property type="protein sequence ID" value="RKT87660.1"/>
    <property type="molecule type" value="Genomic_DNA"/>
</dbReference>
<dbReference type="InterPro" id="IPR016039">
    <property type="entry name" value="Thiolase-like"/>
</dbReference>
<organism evidence="9 10">
    <name type="scientific">Saccharopolyspora antimicrobica</name>
    <dbReference type="NCBI Taxonomy" id="455193"/>
    <lineage>
        <taxon>Bacteria</taxon>
        <taxon>Bacillati</taxon>
        <taxon>Actinomycetota</taxon>
        <taxon>Actinomycetes</taxon>
        <taxon>Pseudonocardiales</taxon>
        <taxon>Pseudonocardiaceae</taxon>
        <taxon>Saccharopolyspora</taxon>
    </lineage>
</organism>
<dbReference type="EMBL" id="FOUP01000001">
    <property type="protein sequence ID" value="SFM61398.1"/>
    <property type="molecule type" value="Genomic_DNA"/>
</dbReference>
<dbReference type="OrthoDB" id="9764638at2"/>
<sequence>MRDAVIVEAVRTPVGKRNGALAGIHPADLSARVLNALVERAGIEPADVDDVVWGCVSQAGEQAGNIARTAVLAAGWPESVPATSVDRQCGSSQQAVHAAAAGVIAGYYDFAVAGGVESMSRVPMGFARQGVDKVLPDSVLDRYGVRGFNQGIGAEMVASKWGFSRQQLDEYSLSSHAKAAAAIDSGAFDGQLVELPELSADEGVRRGGSLESLGKLKTAFREDGVITAGNASQISDGSGALLITTSDIARERGLRPIARVHTAVLAGDDPVMMLSAPWPATHKALRKAGLGIDDIGAFEVNEAFAPVPLAWLAETGADPARLNPLGGAIAVGHPLGGSGAVLMTRLVHHMRANGIRYGLQTMCEGGGMANATILELL</sequence>
<feature type="active site" description="Acyl-thioester intermediate" evidence="4">
    <location>
        <position position="89"/>
    </location>
</feature>
<dbReference type="NCBIfam" id="TIGR01930">
    <property type="entry name" value="AcCoA-C-Actrans"/>
    <property type="match status" value="1"/>
</dbReference>
<dbReference type="Proteomes" id="UP000199398">
    <property type="component" value="Unassembled WGS sequence"/>
</dbReference>
<dbReference type="AlphaFoldDB" id="A0A1I4SA74"/>
<dbReference type="Pfam" id="PF02803">
    <property type="entry name" value="Thiolase_C"/>
    <property type="match status" value="1"/>
</dbReference>
<dbReference type="GO" id="GO:0016747">
    <property type="term" value="F:acyltransferase activity, transferring groups other than amino-acyl groups"/>
    <property type="evidence" value="ECO:0007669"/>
    <property type="project" value="InterPro"/>
</dbReference>
<evidence type="ECO:0000256" key="5">
    <source>
        <dbReference type="RuleBase" id="RU003557"/>
    </source>
</evidence>
<proteinExistence type="inferred from homology"/>
<dbReference type="PANTHER" id="PTHR43365">
    <property type="entry name" value="BLR7806 PROTEIN"/>
    <property type="match status" value="1"/>
</dbReference>
<evidence type="ECO:0000256" key="3">
    <source>
        <dbReference type="ARBA" id="ARBA00023315"/>
    </source>
</evidence>
<feature type="domain" description="Thiolase N-terminal" evidence="6">
    <location>
        <begin position="5"/>
        <end position="246"/>
    </location>
</feature>
<dbReference type="Pfam" id="PF00108">
    <property type="entry name" value="Thiolase_N"/>
    <property type="match status" value="1"/>
</dbReference>
<dbReference type="PIRSF" id="PIRSF000429">
    <property type="entry name" value="Ac-CoA_Ac_transf"/>
    <property type="match status" value="1"/>
</dbReference>